<feature type="domain" description="Major facilitator superfamily (MFS) profile" evidence="7">
    <location>
        <begin position="21"/>
        <end position="473"/>
    </location>
</feature>
<dbReference type="Gene3D" id="1.20.1250.20">
    <property type="entry name" value="MFS general substrate transporter like domains"/>
    <property type="match status" value="1"/>
</dbReference>
<feature type="transmembrane region" description="Helical" evidence="6">
    <location>
        <begin position="144"/>
        <end position="166"/>
    </location>
</feature>
<organism evidence="8 9">
    <name type="scientific">Nocardia speluncae</name>
    <dbReference type="NCBI Taxonomy" id="419477"/>
    <lineage>
        <taxon>Bacteria</taxon>
        <taxon>Bacillati</taxon>
        <taxon>Actinomycetota</taxon>
        <taxon>Actinomycetes</taxon>
        <taxon>Mycobacteriales</taxon>
        <taxon>Nocardiaceae</taxon>
        <taxon>Nocardia</taxon>
    </lineage>
</organism>
<evidence type="ECO:0000259" key="7">
    <source>
        <dbReference type="PROSITE" id="PS50850"/>
    </source>
</evidence>
<evidence type="ECO:0000256" key="2">
    <source>
        <dbReference type="ARBA" id="ARBA00022448"/>
    </source>
</evidence>
<feature type="transmembrane region" description="Helical" evidence="6">
    <location>
        <begin position="308"/>
        <end position="330"/>
    </location>
</feature>
<keyword evidence="5 6" id="KW-0472">Membrane</keyword>
<dbReference type="PROSITE" id="PS50850">
    <property type="entry name" value="MFS"/>
    <property type="match status" value="1"/>
</dbReference>
<evidence type="ECO:0000313" key="9">
    <source>
        <dbReference type="Proteomes" id="UP000565715"/>
    </source>
</evidence>
<keyword evidence="4 6" id="KW-1133">Transmembrane helix</keyword>
<proteinExistence type="predicted"/>
<dbReference type="SUPFAM" id="SSF103473">
    <property type="entry name" value="MFS general substrate transporter"/>
    <property type="match status" value="2"/>
</dbReference>
<dbReference type="GO" id="GO:0022857">
    <property type="term" value="F:transmembrane transporter activity"/>
    <property type="evidence" value="ECO:0007669"/>
    <property type="project" value="InterPro"/>
</dbReference>
<evidence type="ECO:0000256" key="1">
    <source>
        <dbReference type="ARBA" id="ARBA00004651"/>
    </source>
</evidence>
<feature type="transmembrane region" description="Helical" evidence="6">
    <location>
        <begin position="56"/>
        <end position="75"/>
    </location>
</feature>
<dbReference type="InterPro" id="IPR011701">
    <property type="entry name" value="MFS"/>
</dbReference>
<dbReference type="Proteomes" id="UP000565715">
    <property type="component" value="Unassembled WGS sequence"/>
</dbReference>
<keyword evidence="2" id="KW-0813">Transport</keyword>
<dbReference type="PANTHER" id="PTHR42718:SF9">
    <property type="entry name" value="MAJOR FACILITATOR SUPERFAMILY MULTIDRUG TRANSPORTER MFSC"/>
    <property type="match status" value="1"/>
</dbReference>
<evidence type="ECO:0000256" key="6">
    <source>
        <dbReference type="SAM" id="Phobius"/>
    </source>
</evidence>
<keyword evidence="9" id="KW-1185">Reference proteome</keyword>
<dbReference type="Pfam" id="PF07690">
    <property type="entry name" value="MFS_1"/>
    <property type="match status" value="1"/>
</dbReference>
<feature type="transmembrane region" description="Helical" evidence="6">
    <location>
        <begin position="234"/>
        <end position="256"/>
    </location>
</feature>
<name>A0A846X912_9NOCA</name>
<feature type="transmembrane region" description="Helical" evidence="6">
    <location>
        <begin position="178"/>
        <end position="197"/>
    </location>
</feature>
<feature type="transmembrane region" description="Helical" evidence="6">
    <location>
        <begin position="449"/>
        <end position="468"/>
    </location>
</feature>
<reference evidence="8 9" key="1">
    <citation type="submission" date="2020-04" db="EMBL/GenBank/DDBJ databases">
        <title>MicrobeNet Type strains.</title>
        <authorList>
            <person name="Nicholson A.C."/>
        </authorList>
    </citation>
    <scope>NUCLEOTIDE SEQUENCE [LARGE SCALE GENOMIC DNA]</scope>
    <source>
        <strain evidence="8 9">DSM 45078</strain>
    </source>
</reference>
<protein>
    <submittedName>
        <fullName evidence="8">MFS transporter</fullName>
    </submittedName>
</protein>
<feature type="transmembrane region" description="Helical" evidence="6">
    <location>
        <begin position="342"/>
        <end position="366"/>
    </location>
</feature>
<comment type="caution">
    <text evidence="8">The sequence shown here is derived from an EMBL/GenBank/DDBJ whole genome shotgun (WGS) entry which is preliminary data.</text>
</comment>
<feature type="transmembrane region" description="Helical" evidence="6">
    <location>
        <begin position="112"/>
        <end position="132"/>
    </location>
</feature>
<comment type="subcellular location">
    <subcellularLocation>
        <location evidence="1">Cell membrane</location>
        <topology evidence="1">Multi-pass membrane protein</topology>
    </subcellularLocation>
</comment>
<feature type="transmembrane region" description="Helical" evidence="6">
    <location>
        <begin position="276"/>
        <end position="296"/>
    </location>
</feature>
<dbReference type="Gene3D" id="1.20.1720.10">
    <property type="entry name" value="Multidrug resistance protein D"/>
    <property type="match status" value="1"/>
</dbReference>
<feature type="transmembrane region" description="Helical" evidence="6">
    <location>
        <begin position="406"/>
        <end position="429"/>
    </location>
</feature>
<gene>
    <name evidence="8" type="ORF">HGA13_02545</name>
</gene>
<keyword evidence="3 6" id="KW-0812">Transmembrane</keyword>
<dbReference type="GO" id="GO:0005886">
    <property type="term" value="C:plasma membrane"/>
    <property type="evidence" value="ECO:0007669"/>
    <property type="project" value="UniProtKB-SubCell"/>
</dbReference>
<dbReference type="EMBL" id="JAAXOO010000001">
    <property type="protein sequence ID" value="NKY31957.1"/>
    <property type="molecule type" value="Genomic_DNA"/>
</dbReference>
<dbReference type="PANTHER" id="PTHR42718">
    <property type="entry name" value="MAJOR FACILITATOR SUPERFAMILY MULTIDRUG TRANSPORTER MFSC"/>
    <property type="match status" value="1"/>
</dbReference>
<evidence type="ECO:0000313" key="8">
    <source>
        <dbReference type="EMBL" id="NKY31957.1"/>
    </source>
</evidence>
<accession>A0A846X912</accession>
<dbReference type="InterPro" id="IPR036259">
    <property type="entry name" value="MFS_trans_sf"/>
</dbReference>
<feature type="transmembrane region" description="Helical" evidence="6">
    <location>
        <begin position="21"/>
        <end position="44"/>
    </location>
</feature>
<feature type="transmembrane region" description="Helical" evidence="6">
    <location>
        <begin position="372"/>
        <end position="394"/>
    </location>
</feature>
<feature type="transmembrane region" description="Helical" evidence="6">
    <location>
        <begin position="209"/>
        <end position="228"/>
    </location>
</feature>
<dbReference type="InterPro" id="IPR020846">
    <property type="entry name" value="MFS_dom"/>
</dbReference>
<dbReference type="AlphaFoldDB" id="A0A846X912"/>
<evidence type="ECO:0000256" key="4">
    <source>
        <dbReference type="ARBA" id="ARBA00022989"/>
    </source>
</evidence>
<evidence type="ECO:0000256" key="3">
    <source>
        <dbReference type="ARBA" id="ARBA00022692"/>
    </source>
</evidence>
<evidence type="ECO:0000256" key="5">
    <source>
        <dbReference type="ARBA" id="ARBA00023136"/>
    </source>
</evidence>
<sequence length="479" mass="49316">MTTTIKGSHHSDAPAAMPRGLVVMIGYCVILATLVMTIPLKLLGQIGAEFGATGGLLNWVVIIGSLSGAIGTALLPPVASLFGQRRTTVVTMGLLTFGSILGAVAPNMTVLLVGRFIGGFTLGAIALALAIARANLSGRTLTVVLSWIAAAEGVAAGLSFAVGGLLTDTVQVDWRAVFGVLAVLGIIGIAGALATIPRQDGPGRGRVDWFGGLLLTAALALILVPLSMGSQWGWTSPAVLVPLLCGIVAVAAWWVVESRVPAPLVNTKALRNMNFLRGWLVFFLAGMLAWIMNFTLPKFTETPASAGFGFGYSALTSGLLMLMFCIGIVVGSASAGRLSRFVPARVMCLLAFTGCTIGMLLLAFVHDSAWQLWVWPVIVGLSYGLASASAYLTFITALRADEVATAASIGQISAPLGGAIGSAAISGVLTAEVIRIGQAEVPAEHSFQLGWLIGAGVSVVGLLLVALIRAPKSATDEAI</sequence>
<feature type="transmembrane region" description="Helical" evidence="6">
    <location>
        <begin position="87"/>
        <end position="106"/>
    </location>
</feature>
<dbReference type="RefSeq" id="WP_068035619.1">
    <property type="nucleotide sequence ID" value="NZ_JAAXOO010000001.1"/>
</dbReference>